<dbReference type="Proteomes" id="UP001054846">
    <property type="component" value="Chromosome"/>
</dbReference>
<feature type="transmembrane region" description="Helical" evidence="1">
    <location>
        <begin position="50"/>
        <end position="71"/>
    </location>
</feature>
<proteinExistence type="predicted"/>
<feature type="transmembrane region" description="Helical" evidence="1">
    <location>
        <begin position="83"/>
        <end position="107"/>
    </location>
</feature>
<feature type="transmembrane region" description="Helical" evidence="1">
    <location>
        <begin position="320"/>
        <end position="339"/>
    </location>
</feature>
<organism evidence="2 3">
    <name type="scientific">Gloeobacter morelensis MG652769</name>
    <dbReference type="NCBI Taxonomy" id="2781736"/>
    <lineage>
        <taxon>Bacteria</taxon>
        <taxon>Bacillati</taxon>
        <taxon>Cyanobacteriota</taxon>
        <taxon>Cyanophyceae</taxon>
        <taxon>Gloeobacterales</taxon>
        <taxon>Gloeobacteraceae</taxon>
        <taxon>Gloeobacter</taxon>
        <taxon>Gloeobacter morelensis</taxon>
    </lineage>
</organism>
<evidence type="ECO:0000256" key="1">
    <source>
        <dbReference type="SAM" id="Phobius"/>
    </source>
</evidence>
<keyword evidence="1" id="KW-0472">Membrane</keyword>
<protein>
    <submittedName>
        <fullName evidence="2">Uncharacterized protein</fullName>
    </submittedName>
</protein>
<sequence length="367" mass="39453">MSLLFAWTTPDSAAEGLAQFAQQAASQNRLYWDGLWQSLFSSGLWRGLEAAAGVVAGLALLVWGAFFLRGLIEEDSTPALSELLWPLLVIFGLVHTGSGTSNLAGWINSARTVPYTLVDIVSNYSGRELTTLSTATGPLDLHDTILLAEYRVGMEQLVRNLYNQCATLPVGQFKPCLAERRGDVRAVLAVVRSRVTTSEAFESAAQEIDQVFSGTIDPYTAVSATRALFARDATVDGWMVMLLSWQKNTVPTLEYALMVSATLAPLCLAASLLPVGNRSILGWAAGFAGICTAYFSYYILLGLGAHNYVFNLGFGLDGTAFLMKTCLVDPLIALVLGIGSTRSLLWGGGYLLTSPHGYGFGLLRRGS</sequence>
<evidence type="ECO:0000313" key="3">
    <source>
        <dbReference type="Proteomes" id="UP001054846"/>
    </source>
</evidence>
<keyword evidence="1" id="KW-1133">Transmembrane helix</keyword>
<reference evidence="2 3" key="1">
    <citation type="journal article" date="2021" name="Genome Biol. Evol.">
        <title>Complete Genome Sequencing of a Novel Gloeobacter Species from a Waterfall Cave in Mexico.</title>
        <authorList>
            <person name="Saw J.H."/>
            <person name="Cardona T."/>
            <person name="Montejano G."/>
        </authorList>
    </citation>
    <scope>NUCLEOTIDE SEQUENCE [LARGE SCALE GENOMIC DNA]</scope>
    <source>
        <strain evidence="2">MG652769</strain>
    </source>
</reference>
<feature type="transmembrane region" description="Helical" evidence="1">
    <location>
        <begin position="280"/>
        <end position="300"/>
    </location>
</feature>
<dbReference type="RefSeq" id="WP_230839571.1">
    <property type="nucleotide sequence ID" value="NZ_CP063845.1"/>
</dbReference>
<dbReference type="EMBL" id="CP063845">
    <property type="protein sequence ID" value="UFP92580.1"/>
    <property type="molecule type" value="Genomic_DNA"/>
</dbReference>
<evidence type="ECO:0000313" key="2">
    <source>
        <dbReference type="EMBL" id="UFP92580.1"/>
    </source>
</evidence>
<keyword evidence="3" id="KW-1185">Reference proteome</keyword>
<keyword evidence="1" id="KW-0812">Transmembrane</keyword>
<name>A0ABY3PG01_9CYAN</name>
<accession>A0ABY3PG01</accession>
<gene>
    <name evidence="2" type="ORF">ISF26_12060</name>
</gene>
<feature type="transmembrane region" description="Helical" evidence="1">
    <location>
        <begin position="255"/>
        <end position="273"/>
    </location>
</feature>